<evidence type="ECO:0008006" key="2">
    <source>
        <dbReference type="Google" id="ProtNLM"/>
    </source>
</evidence>
<name>Q113U1_TRIEI</name>
<dbReference type="KEGG" id="ter:Tery_1982"/>
<organism evidence="1">
    <name type="scientific">Trichodesmium erythraeum (strain IMS101)</name>
    <dbReference type="NCBI Taxonomy" id="203124"/>
    <lineage>
        <taxon>Bacteria</taxon>
        <taxon>Bacillati</taxon>
        <taxon>Cyanobacteriota</taxon>
        <taxon>Cyanophyceae</taxon>
        <taxon>Oscillatoriophycideae</taxon>
        <taxon>Oscillatoriales</taxon>
        <taxon>Microcoleaceae</taxon>
        <taxon>Trichodesmium</taxon>
    </lineage>
</organism>
<dbReference type="RefSeq" id="WP_011611606.1">
    <property type="nucleotide sequence ID" value="NC_008312.1"/>
</dbReference>
<dbReference type="InterPro" id="IPR027417">
    <property type="entry name" value="P-loop_NTPase"/>
</dbReference>
<dbReference type="OrthoDB" id="573162at2"/>
<dbReference type="STRING" id="203124.Tery_1982"/>
<dbReference type="EMBL" id="CP000393">
    <property type="protein sequence ID" value="ABG51233.1"/>
    <property type="molecule type" value="Genomic_DNA"/>
</dbReference>
<dbReference type="HOGENOM" id="CLU_917164_0_0_3"/>
<evidence type="ECO:0000313" key="1">
    <source>
        <dbReference type="EMBL" id="ABG51233.1"/>
    </source>
</evidence>
<protein>
    <recommendedName>
        <fullName evidence="2">G domain-containing protein</fullName>
    </recommendedName>
</protein>
<proteinExistence type="predicted"/>
<sequence>MGVVYIGDRAVGKTHLALELVNPQGQYVQVSMVGQTYQNLKANLLNSDGTAKQTQNIQYRPLNLQVRLPSGLNEVPVDWIDSPGEIFRRSWQWEHPQEWESFQEIVRQSEGVLLILPPYREILLPNLEVTNFVTQKQWCNGFESWARFFCDDCPKAKHIVICLNKADLINCNLSEESERLAYRPDGSSMNWLQRHNYVVNSYFRLVKSQIAQINRSRPGLSVRCFITSIYDRSLLELPWIYLASYLAN</sequence>
<dbReference type="Gene3D" id="3.40.50.300">
    <property type="entry name" value="P-loop containing nucleotide triphosphate hydrolases"/>
    <property type="match status" value="1"/>
</dbReference>
<gene>
    <name evidence="1" type="ordered locus">Tery_1982</name>
</gene>
<dbReference type="eggNOG" id="COG1100">
    <property type="taxonomic scope" value="Bacteria"/>
</dbReference>
<dbReference type="AlphaFoldDB" id="Q113U1"/>
<accession>Q113U1</accession>
<dbReference type="SUPFAM" id="SSF52540">
    <property type="entry name" value="P-loop containing nucleoside triphosphate hydrolases"/>
    <property type="match status" value="1"/>
</dbReference>
<reference evidence="1" key="1">
    <citation type="submission" date="2006-06" db="EMBL/GenBank/DDBJ databases">
        <title>Complete sequence of Trichodesmium erythraeum IMS101.</title>
        <authorList>
            <consortium name="US DOE Joint Genome Institute"/>
            <person name="Copeland A."/>
            <person name="Lucas S."/>
            <person name="Lapidus A."/>
            <person name="Barry K."/>
            <person name="Detter J.C."/>
            <person name="Glavina del Rio T."/>
            <person name="Hammon N."/>
            <person name="Israni S."/>
            <person name="Dalin E."/>
            <person name="Tice H."/>
            <person name="Pitluck S."/>
            <person name="Kiss H."/>
            <person name="Munk A.C."/>
            <person name="Brettin T."/>
            <person name="Bruce D."/>
            <person name="Han C."/>
            <person name="Tapia R."/>
            <person name="Gilna P."/>
            <person name="Schmutz J."/>
            <person name="Larimer F."/>
            <person name="Land M."/>
            <person name="Hauser L."/>
            <person name="Kyrpides N."/>
            <person name="Kim E."/>
            <person name="Richardson P."/>
        </authorList>
    </citation>
    <scope>NUCLEOTIDE SEQUENCE [LARGE SCALE GENOMIC DNA]</scope>
    <source>
        <strain evidence="1">IMS101</strain>
    </source>
</reference>